<gene>
    <name evidence="2" type="ORF">JRO89_XS04G0068800</name>
</gene>
<keyword evidence="3" id="KW-1185">Reference proteome</keyword>
<evidence type="ECO:0000313" key="2">
    <source>
        <dbReference type="EMBL" id="KAH7571519.1"/>
    </source>
</evidence>
<organism evidence="2 3">
    <name type="scientific">Xanthoceras sorbifolium</name>
    <dbReference type="NCBI Taxonomy" id="99658"/>
    <lineage>
        <taxon>Eukaryota</taxon>
        <taxon>Viridiplantae</taxon>
        <taxon>Streptophyta</taxon>
        <taxon>Embryophyta</taxon>
        <taxon>Tracheophyta</taxon>
        <taxon>Spermatophyta</taxon>
        <taxon>Magnoliopsida</taxon>
        <taxon>eudicotyledons</taxon>
        <taxon>Gunneridae</taxon>
        <taxon>Pentapetalae</taxon>
        <taxon>rosids</taxon>
        <taxon>malvids</taxon>
        <taxon>Sapindales</taxon>
        <taxon>Sapindaceae</taxon>
        <taxon>Xanthoceroideae</taxon>
        <taxon>Xanthoceras</taxon>
    </lineage>
</organism>
<dbReference type="EMBL" id="JAFEMO010000004">
    <property type="protein sequence ID" value="KAH7571519.1"/>
    <property type="molecule type" value="Genomic_DNA"/>
</dbReference>
<name>A0ABQ8I4G1_9ROSI</name>
<evidence type="ECO:0000256" key="1">
    <source>
        <dbReference type="SAM" id="MobiDB-lite"/>
    </source>
</evidence>
<feature type="region of interest" description="Disordered" evidence="1">
    <location>
        <begin position="1"/>
        <end position="63"/>
    </location>
</feature>
<dbReference type="Proteomes" id="UP000827721">
    <property type="component" value="Unassembled WGS sequence"/>
</dbReference>
<reference evidence="2 3" key="1">
    <citation type="submission" date="2021-02" db="EMBL/GenBank/DDBJ databases">
        <title>Plant Genome Project.</title>
        <authorList>
            <person name="Zhang R.-G."/>
        </authorList>
    </citation>
    <scope>NUCLEOTIDE SEQUENCE [LARGE SCALE GENOMIC DNA]</scope>
    <source>
        <tissue evidence="2">Leaves</tissue>
    </source>
</reference>
<proteinExistence type="predicted"/>
<accession>A0ABQ8I4G1</accession>
<evidence type="ECO:0000313" key="3">
    <source>
        <dbReference type="Proteomes" id="UP000827721"/>
    </source>
</evidence>
<feature type="compositionally biased region" description="Acidic residues" evidence="1">
    <location>
        <begin position="1"/>
        <end position="12"/>
    </location>
</feature>
<comment type="caution">
    <text evidence="2">The sequence shown here is derived from an EMBL/GenBank/DDBJ whole genome shotgun (WGS) entry which is preliminary data.</text>
</comment>
<sequence>MDVDDLFPEGDDIPGSGGRSESGDIPEGNDGAVGTDDADTPRDIPGANINTGRGQDHAASGCTNKTTQISGNFTWPIECGRARCRGQETGKNSVFSDKFLEVYEPHTVSVVDASVRTSVMPSSPQTWEERPPHHTSAIMVYEPPEMVNASSVDVGISNVLNYGGQVPLIDTQELDVGFVENVGGDWFEELAKRDS</sequence>
<protein>
    <submittedName>
        <fullName evidence="2">Uncharacterized protein</fullName>
    </submittedName>
</protein>